<protein>
    <recommendedName>
        <fullName evidence="2">C2H2-type domain-containing protein</fullName>
    </recommendedName>
</protein>
<keyword evidence="1" id="KW-0862">Zinc</keyword>
<proteinExistence type="predicted"/>
<dbReference type="GO" id="GO:0008270">
    <property type="term" value="F:zinc ion binding"/>
    <property type="evidence" value="ECO:0007669"/>
    <property type="project" value="UniProtKB-KW"/>
</dbReference>
<accession>A0A3G4ZZJ8</accession>
<feature type="domain" description="C2H2-type" evidence="2">
    <location>
        <begin position="4"/>
        <end position="42"/>
    </location>
</feature>
<name>A0A3G4ZZJ8_9VIRU</name>
<dbReference type="EMBL" id="MK072223">
    <property type="protein sequence ID" value="AYV80290.1"/>
    <property type="molecule type" value="Genomic_DNA"/>
</dbReference>
<reference evidence="3" key="1">
    <citation type="submission" date="2018-10" db="EMBL/GenBank/DDBJ databases">
        <title>Hidden diversity of soil giant viruses.</title>
        <authorList>
            <person name="Schulz F."/>
            <person name="Alteio L."/>
            <person name="Goudeau D."/>
            <person name="Ryan E.M."/>
            <person name="Malmstrom R.R."/>
            <person name="Blanchard J."/>
            <person name="Woyke T."/>
        </authorList>
    </citation>
    <scope>NUCLEOTIDE SEQUENCE</scope>
    <source>
        <strain evidence="3">GAV1</strain>
    </source>
</reference>
<dbReference type="Pfam" id="PF00096">
    <property type="entry name" value="zf-C2H2"/>
    <property type="match status" value="2"/>
</dbReference>
<evidence type="ECO:0000313" key="3">
    <source>
        <dbReference type="EMBL" id="AYV80290.1"/>
    </source>
</evidence>
<dbReference type="SUPFAM" id="SSF57667">
    <property type="entry name" value="beta-beta-alpha zinc fingers"/>
    <property type="match status" value="1"/>
</dbReference>
<evidence type="ECO:0000259" key="2">
    <source>
        <dbReference type="PROSITE" id="PS50157"/>
    </source>
</evidence>
<organism evidence="3">
    <name type="scientific">Gaeavirus sp</name>
    <dbReference type="NCBI Taxonomy" id="2487767"/>
    <lineage>
        <taxon>Viruses</taxon>
        <taxon>Varidnaviria</taxon>
        <taxon>Bamfordvirae</taxon>
        <taxon>Nucleocytoviricota</taxon>
        <taxon>Megaviricetes</taxon>
        <taxon>Imitervirales</taxon>
        <taxon>Mimiviridae</taxon>
        <taxon>Klosneuvirinae</taxon>
    </lineage>
</organism>
<gene>
    <name evidence="3" type="ORF">Gaeavirus25_9</name>
</gene>
<dbReference type="InterPro" id="IPR036236">
    <property type="entry name" value="Znf_C2H2_sf"/>
</dbReference>
<dbReference type="PROSITE" id="PS50157">
    <property type="entry name" value="ZINC_FINGER_C2H2_2"/>
    <property type="match status" value="2"/>
</dbReference>
<dbReference type="InterPro" id="IPR013087">
    <property type="entry name" value="Znf_C2H2_type"/>
</dbReference>
<feature type="domain" description="C2H2-type" evidence="2">
    <location>
        <begin position="120"/>
        <end position="154"/>
    </location>
</feature>
<evidence type="ECO:0000256" key="1">
    <source>
        <dbReference type="PROSITE-ProRule" id="PRU00042"/>
    </source>
</evidence>
<keyword evidence="1" id="KW-0863">Zinc-finger</keyword>
<keyword evidence="1" id="KW-0479">Metal-binding</keyword>
<sequence length="159" mass="18547">MVSYTCPNCKKVFTKKSNYEYHVKQRKKSCMSKKVVHSTSNIKSSDNEEVLLDGKNNSSETEEVIFDMSNNASDDKKIKLDMNNNSSNNEEVRLKNTNELSLDDIENFMDDSLTDNIDNKTCMYCKSTFTRTDNLLRHQQNNCRSKKYHDGFKLMQDRI</sequence>